<gene>
    <name evidence="2" type="ORF">Acr_25g0001370</name>
</gene>
<evidence type="ECO:0000313" key="2">
    <source>
        <dbReference type="EMBL" id="GFZ15728.1"/>
    </source>
</evidence>
<protein>
    <submittedName>
        <fullName evidence="2">Uncharacterized protein</fullName>
    </submittedName>
</protein>
<proteinExistence type="predicted"/>
<reference evidence="2 3" key="1">
    <citation type="submission" date="2019-07" db="EMBL/GenBank/DDBJ databases">
        <title>De Novo Assembly of kiwifruit Actinidia rufa.</title>
        <authorList>
            <person name="Sugita-Konishi S."/>
            <person name="Sato K."/>
            <person name="Mori E."/>
            <person name="Abe Y."/>
            <person name="Kisaki G."/>
            <person name="Hamano K."/>
            <person name="Suezawa K."/>
            <person name="Otani M."/>
            <person name="Fukuda T."/>
            <person name="Manabe T."/>
            <person name="Gomi K."/>
            <person name="Tabuchi M."/>
            <person name="Akimitsu K."/>
            <person name="Kataoka I."/>
        </authorList>
    </citation>
    <scope>NUCLEOTIDE SEQUENCE [LARGE SCALE GENOMIC DNA]</scope>
    <source>
        <strain evidence="3">cv. Fuchu</strain>
    </source>
</reference>
<dbReference type="EMBL" id="BJWL01000025">
    <property type="protein sequence ID" value="GFZ15728.1"/>
    <property type="molecule type" value="Genomic_DNA"/>
</dbReference>
<comment type="caution">
    <text evidence="2">The sequence shown here is derived from an EMBL/GenBank/DDBJ whole genome shotgun (WGS) entry which is preliminary data.</text>
</comment>
<keyword evidence="3" id="KW-1185">Reference proteome</keyword>
<evidence type="ECO:0000313" key="3">
    <source>
        <dbReference type="Proteomes" id="UP000585474"/>
    </source>
</evidence>
<dbReference type="Proteomes" id="UP000585474">
    <property type="component" value="Unassembled WGS sequence"/>
</dbReference>
<dbReference type="AlphaFoldDB" id="A0A7J0GYC2"/>
<name>A0A7J0GYC2_9ERIC</name>
<sequence length="93" mass="10042">MSNAHLGVAPPPSQLQSHAVDLNHSDDEVPPPHVATNILSSFIAPSPVSPIVAFDSKIADAITALFVHVHVIHLDFVEHIGQVHEHVDLIVER</sequence>
<accession>A0A7J0GYC2</accession>
<organism evidence="2 3">
    <name type="scientific">Actinidia rufa</name>
    <dbReference type="NCBI Taxonomy" id="165716"/>
    <lineage>
        <taxon>Eukaryota</taxon>
        <taxon>Viridiplantae</taxon>
        <taxon>Streptophyta</taxon>
        <taxon>Embryophyta</taxon>
        <taxon>Tracheophyta</taxon>
        <taxon>Spermatophyta</taxon>
        <taxon>Magnoliopsida</taxon>
        <taxon>eudicotyledons</taxon>
        <taxon>Gunneridae</taxon>
        <taxon>Pentapetalae</taxon>
        <taxon>asterids</taxon>
        <taxon>Ericales</taxon>
        <taxon>Actinidiaceae</taxon>
        <taxon>Actinidia</taxon>
    </lineage>
</organism>
<feature type="region of interest" description="Disordered" evidence="1">
    <location>
        <begin position="1"/>
        <end position="29"/>
    </location>
</feature>
<evidence type="ECO:0000256" key="1">
    <source>
        <dbReference type="SAM" id="MobiDB-lite"/>
    </source>
</evidence>